<dbReference type="InterPro" id="IPR053273">
    <property type="entry name" value="CST_Regulator"/>
</dbReference>
<keyword evidence="2" id="KW-1185">Reference proteome</keyword>
<protein>
    <submittedName>
        <fullName evidence="1">Uncharacterized protein</fullName>
    </submittedName>
</protein>
<accession>A0A5D2YW18</accession>
<dbReference type="Proteomes" id="UP000323597">
    <property type="component" value="Chromosome A06"/>
</dbReference>
<name>A0A5D2YW18_GOSMU</name>
<dbReference type="GO" id="GO:0005776">
    <property type="term" value="C:autophagosome"/>
    <property type="evidence" value="ECO:0007669"/>
    <property type="project" value="TreeGrafter"/>
</dbReference>
<dbReference type="AlphaFoldDB" id="A0A5D2YW18"/>
<dbReference type="GO" id="GO:0061908">
    <property type="term" value="C:phagophore"/>
    <property type="evidence" value="ECO:0007669"/>
    <property type="project" value="TreeGrafter"/>
</dbReference>
<evidence type="ECO:0000313" key="2">
    <source>
        <dbReference type="Proteomes" id="UP000323597"/>
    </source>
</evidence>
<dbReference type="PANTHER" id="PTHR34659">
    <property type="entry name" value="BNAA05G11610D PROTEIN"/>
    <property type="match status" value="1"/>
</dbReference>
<evidence type="ECO:0000313" key="1">
    <source>
        <dbReference type="EMBL" id="TYJ30608.1"/>
    </source>
</evidence>
<dbReference type="PANTHER" id="PTHR34659:SF5">
    <property type="match status" value="1"/>
</dbReference>
<sequence length="68" mass="7956">MFQFNMDSKFKGIVWVGNIYQRFEALCLETFQYVEDQLQTVGANVKQFCTELMQEVLPSSPTNLKEEL</sequence>
<proteinExistence type="predicted"/>
<reference evidence="1 2" key="1">
    <citation type="submission" date="2019-07" db="EMBL/GenBank/DDBJ databases">
        <title>WGS assembly of Gossypium mustelinum.</title>
        <authorList>
            <person name="Chen Z.J."/>
            <person name="Sreedasyam A."/>
            <person name="Ando A."/>
            <person name="Song Q."/>
            <person name="De L."/>
            <person name="Hulse-Kemp A."/>
            <person name="Ding M."/>
            <person name="Ye W."/>
            <person name="Kirkbride R."/>
            <person name="Jenkins J."/>
            <person name="Plott C."/>
            <person name="Lovell J."/>
            <person name="Lin Y.-M."/>
            <person name="Vaughn R."/>
            <person name="Liu B."/>
            <person name="Li W."/>
            <person name="Simpson S."/>
            <person name="Scheffler B."/>
            <person name="Saski C."/>
            <person name="Grover C."/>
            <person name="Hu G."/>
            <person name="Conover J."/>
            <person name="Carlson J."/>
            <person name="Shu S."/>
            <person name="Boston L."/>
            <person name="Williams M."/>
            <person name="Peterson D."/>
            <person name="Mcgee K."/>
            <person name="Jones D."/>
            <person name="Wendel J."/>
            <person name="Stelly D."/>
            <person name="Grimwood J."/>
            <person name="Schmutz J."/>
        </authorList>
    </citation>
    <scope>NUCLEOTIDE SEQUENCE [LARGE SCALE GENOMIC DNA]</scope>
    <source>
        <strain evidence="1">1408120.09</strain>
    </source>
</reference>
<dbReference type="EMBL" id="CM017641">
    <property type="protein sequence ID" value="TYJ30608.1"/>
    <property type="molecule type" value="Genomic_DNA"/>
</dbReference>
<gene>
    <name evidence="1" type="ORF">E1A91_A06G142100v1</name>
</gene>
<dbReference type="GO" id="GO:0006950">
    <property type="term" value="P:response to stress"/>
    <property type="evidence" value="ECO:0007669"/>
    <property type="project" value="TreeGrafter"/>
</dbReference>
<organism evidence="1 2">
    <name type="scientific">Gossypium mustelinum</name>
    <name type="common">Cotton</name>
    <name type="synonym">Gossypium caicoense</name>
    <dbReference type="NCBI Taxonomy" id="34275"/>
    <lineage>
        <taxon>Eukaryota</taxon>
        <taxon>Viridiplantae</taxon>
        <taxon>Streptophyta</taxon>
        <taxon>Embryophyta</taxon>
        <taxon>Tracheophyta</taxon>
        <taxon>Spermatophyta</taxon>
        <taxon>Magnoliopsida</taxon>
        <taxon>eudicotyledons</taxon>
        <taxon>Gunneridae</taxon>
        <taxon>Pentapetalae</taxon>
        <taxon>rosids</taxon>
        <taxon>malvids</taxon>
        <taxon>Malvales</taxon>
        <taxon>Malvaceae</taxon>
        <taxon>Malvoideae</taxon>
        <taxon>Gossypium</taxon>
    </lineage>
</organism>